<evidence type="ECO:0000256" key="1">
    <source>
        <dbReference type="ARBA" id="ARBA00008710"/>
    </source>
</evidence>
<name>A0A316TI96_9ACTN</name>
<dbReference type="Gene3D" id="2.30.110.10">
    <property type="entry name" value="Electron Transport, Fmn-binding Protein, Chain A"/>
    <property type="match status" value="1"/>
</dbReference>
<keyword evidence="4" id="KW-1185">Reference proteome</keyword>
<dbReference type="EMBL" id="QGDD01000003">
    <property type="protein sequence ID" value="PWN03251.1"/>
    <property type="molecule type" value="Genomic_DNA"/>
</dbReference>
<dbReference type="InterPro" id="IPR012349">
    <property type="entry name" value="Split_barrel_FMN-bd"/>
</dbReference>
<dbReference type="Proteomes" id="UP000245507">
    <property type="component" value="Unassembled WGS sequence"/>
</dbReference>
<comment type="catalytic activity">
    <reaction evidence="2">
        <text>oxidized coenzyme F420-(gamma-L-Glu)(n) + a quinol + H(+) = reduced coenzyme F420-(gamma-L-Glu)(n) + a quinone</text>
        <dbReference type="Rhea" id="RHEA:39663"/>
        <dbReference type="Rhea" id="RHEA-COMP:12939"/>
        <dbReference type="Rhea" id="RHEA-COMP:14378"/>
        <dbReference type="ChEBI" id="CHEBI:15378"/>
        <dbReference type="ChEBI" id="CHEBI:24646"/>
        <dbReference type="ChEBI" id="CHEBI:132124"/>
        <dbReference type="ChEBI" id="CHEBI:133980"/>
        <dbReference type="ChEBI" id="CHEBI:139511"/>
    </reaction>
</comment>
<dbReference type="PANTHER" id="PTHR39428">
    <property type="entry name" value="F420H(2)-DEPENDENT QUINONE REDUCTASE RV1261C"/>
    <property type="match status" value="1"/>
</dbReference>
<dbReference type="GO" id="GO:0005886">
    <property type="term" value="C:plasma membrane"/>
    <property type="evidence" value="ECO:0007669"/>
    <property type="project" value="TreeGrafter"/>
</dbReference>
<organism evidence="3 4">
    <name type="scientific">Nocardioides silvaticus</name>
    <dbReference type="NCBI Taxonomy" id="2201891"/>
    <lineage>
        <taxon>Bacteria</taxon>
        <taxon>Bacillati</taxon>
        <taxon>Actinomycetota</taxon>
        <taxon>Actinomycetes</taxon>
        <taxon>Propionibacteriales</taxon>
        <taxon>Nocardioidaceae</taxon>
        <taxon>Nocardioides</taxon>
    </lineage>
</organism>
<accession>A0A316TI96</accession>
<dbReference type="OrthoDB" id="8225825at2"/>
<dbReference type="NCBIfam" id="TIGR00026">
    <property type="entry name" value="hi_GC_TIGR00026"/>
    <property type="match status" value="1"/>
</dbReference>
<comment type="similarity">
    <text evidence="1">Belongs to the F420H(2)-dependent quinone reductase family.</text>
</comment>
<dbReference type="GO" id="GO:0016491">
    <property type="term" value="F:oxidoreductase activity"/>
    <property type="evidence" value="ECO:0007669"/>
    <property type="project" value="InterPro"/>
</dbReference>
<proteinExistence type="inferred from homology"/>
<reference evidence="3 4" key="1">
    <citation type="submission" date="2018-05" db="EMBL/GenBank/DDBJ databases">
        <title>Nocardioides silvaticus genome.</title>
        <authorList>
            <person name="Li C."/>
            <person name="Wang G."/>
        </authorList>
    </citation>
    <scope>NUCLEOTIDE SEQUENCE [LARGE SCALE GENOMIC DNA]</scope>
    <source>
        <strain evidence="3 4">CCTCC AB 2018079</strain>
    </source>
</reference>
<dbReference type="GO" id="GO:0070967">
    <property type="term" value="F:coenzyme F420 binding"/>
    <property type="evidence" value="ECO:0007669"/>
    <property type="project" value="TreeGrafter"/>
</dbReference>
<protein>
    <submittedName>
        <fullName evidence="3">Nitroreductase family deazaflavin-dependent oxidoreductase</fullName>
    </submittedName>
</protein>
<evidence type="ECO:0000313" key="4">
    <source>
        <dbReference type="Proteomes" id="UP000245507"/>
    </source>
</evidence>
<dbReference type="AlphaFoldDB" id="A0A316TI96"/>
<dbReference type="PANTHER" id="PTHR39428:SF3">
    <property type="entry name" value="DEAZAFLAVIN-DEPENDENT NITROREDUCTASE"/>
    <property type="match status" value="1"/>
</dbReference>
<evidence type="ECO:0000256" key="2">
    <source>
        <dbReference type="ARBA" id="ARBA00049106"/>
    </source>
</evidence>
<gene>
    <name evidence="3" type="ORF">DJ010_09035</name>
</gene>
<dbReference type="InterPro" id="IPR004378">
    <property type="entry name" value="F420H2_quin_Rdtase"/>
</dbReference>
<sequence length="165" mass="18480">MTDLLEGEYEPSPADWVREQVATYEATDGREANVLRGNPDWPIVVITSRGAKSGKLRKNPVMRVERDGKYVAVASKGGADDNPTWFANFVANPVVQLQDGPEPALYNARLLEGEERQEWWDLAVETWDTYAEYQKKTDRKIPVFLLEPVEVTGYSVPPADAPPTS</sequence>
<evidence type="ECO:0000313" key="3">
    <source>
        <dbReference type="EMBL" id="PWN03251.1"/>
    </source>
</evidence>
<dbReference type="Pfam" id="PF04075">
    <property type="entry name" value="F420H2_quin_red"/>
    <property type="match status" value="1"/>
</dbReference>
<comment type="caution">
    <text evidence="3">The sequence shown here is derived from an EMBL/GenBank/DDBJ whole genome shotgun (WGS) entry which is preliminary data.</text>
</comment>
<dbReference type="RefSeq" id="WP_109693340.1">
    <property type="nucleotide sequence ID" value="NZ_QGDD01000003.1"/>
</dbReference>